<keyword evidence="1" id="KW-1133">Transmembrane helix</keyword>
<proteinExistence type="predicted"/>
<comment type="caution">
    <text evidence="2">The sequence shown here is derived from an EMBL/GenBank/DDBJ whole genome shotgun (WGS) entry which is preliminary data.</text>
</comment>
<accession>A0ABW7JHB3</accession>
<feature type="transmembrane region" description="Helical" evidence="1">
    <location>
        <begin position="55"/>
        <end position="77"/>
    </location>
</feature>
<keyword evidence="1" id="KW-0812">Transmembrane</keyword>
<reference evidence="2 3" key="1">
    <citation type="submission" date="2024-10" db="EMBL/GenBank/DDBJ databases">
        <authorList>
            <person name="Riesco R."/>
        </authorList>
    </citation>
    <scope>NUCLEOTIDE SEQUENCE [LARGE SCALE GENOMIC DNA]</scope>
    <source>
        <strain evidence="2 3">NCIMB 15449</strain>
    </source>
</reference>
<evidence type="ECO:0008006" key="4">
    <source>
        <dbReference type="Google" id="ProtNLM"/>
    </source>
</evidence>
<gene>
    <name evidence="2" type="ORF">ACHIPZ_03895</name>
</gene>
<evidence type="ECO:0000256" key="1">
    <source>
        <dbReference type="SAM" id="Phobius"/>
    </source>
</evidence>
<dbReference type="Proteomes" id="UP001609175">
    <property type="component" value="Unassembled WGS sequence"/>
</dbReference>
<evidence type="ECO:0000313" key="3">
    <source>
        <dbReference type="Proteomes" id="UP001609175"/>
    </source>
</evidence>
<dbReference type="EMBL" id="JBIMSO010000017">
    <property type="protein sequence ID" value="MFH5207366.1"/>
    <property type="molecule type" value="Genomic_DNA"/>
</dbReference>
<protein>
    <recommendedName>
        <fullName evidence="4">PDGLE domain-containing protein</fullName>
    </recommendedName>
</protein>
<sequence>MLATLGVLSGLVVVGAGWLYPPRLPAPVVTDSPQGGDIDTITSIPYRIDIGPPILGAPLIGIAVAVVVGLLAALTPWRLTRSHRNKE</sequence>
<keyword evidence="1" id="KW-0472">Membrane</keyword>
<organism evidence="2 3">
    <name type="scientific">Antrihabitans spumae</name>
    <dbReference type="NCBI Taxonomy" id="3373370"/>
    <lineage>
        <taxon>Bacteria</taxon>
        <taxon>Bacillati</taxon>
        <taxon>Actinomycetota</taxon>
        <taxon>Actinomycetes</taxon>
        <taxon>Mycobacteriales</taxon>
        <taxon>Nocardiaceae</taxon>
        <taxon>Antrihabitans</taxon>
    </lineage>
</organism>
<name>A0ABW7JHB3_9NOCA</name>
<evidence type="ECO:0000313" key="2">
    <source>
        <dbReference type="EMBL" id="MFH5207366.1"/>
    </source>
</evidence>